<keyword evidence="2" id="KW-0677">Repeat</keyword>
<feature type="repeat" description="WD" evidence="3">
    <location>
        <begin position="10"/>
        <end position="53"/>
    </location>
</feature>
<dbReference type="EMBL" id="JH598098">
    <property type="status" value="NOT_ANNOTATED_CDS"/>
    <property type="molecule type" value="Genomic_DNA"/>
</dbReference>
<dbReference type="InterPro" id="IPR001680">
    <property type="entry name" value="WD40_rpt"/>
</dbReference>
<dbReference type="PANTHER" id="PTHR45296:SF1">
    <property type="entry name" value="TRANSDUCIN_WD40 REPEAT-LIKE SUPERFAMILY PROTEIN"/>
    <property type="match status" value="1"/>
</dbReference>
<dbReference type="PROSITE" id="PS50294">
    <property type="entry name" value="WD_REPEATS_REGION"/>
    <property type="match status" value="1"/>
</dbReference>
<dbReference type="InterPro" id="IPR019775">
    <property type="entry name" value="WD40_repeat_CS"/>
</dbReference>
<feature type="repeat" description="WD" evidence="3">
    <location>
        <begin position="270"/>
        <end position="313"/>
    </location>
</feature>
<reference evidence="5" key="1">
    <citation type="journal article" date="2010" name="Science">
        <title>Signatures of adaptation to obligate biotrophy in the Hyaloperonospora arabidopsidis genome.</title>
        <authorList>
            <person name="Baxter L."/>
            <person name="Tripathy S."/>
            <person name="Ishaque N."/>
            <person name="Boot N."/>
            <person name="Cabral A."/>
            <person name="Kemen E."/>
            <person name="Thines M."/>
            <person name="Ah-Fong A."/>
            <person name="Anderson R."/>
            <person name="Badejoko W."/>
            <person name="Bittner-Eddy P."/>
            <person name="Boore J.L."/>
            <person name="Chibucos M.C."/>
            <person name="Coates M."/>
            <person name="Dehal P."/>
            <person name="Delehaunty K."/>
            <person name="Dong S."/>
            <person name="Downton P."/>
            <person name="Dumas B."/>
            <person name="Fabro G."/>
            <person name="Fronick C."/>
            <person name="Fuerstenberg S.I."/>
            <person name="Fulton L."/>
            <person name="Gaulin E."/>
            <person name="Govers F."/>
            <person name="Hughes L."/>
            <person name="Humphray S."/>
            <person name="Jiang R.H."/>
            <person name="Judelson H."/>
            <person name="Kamoun S."/>
            <person name="Kyung K."/>
            <person name="Meijer H."/>
            <person name="Minx P."/>
            <person name="Morris P."/>
            <person name="Nelson J."/>
            <person name="Phuntumart V."/>
            <person name="Qutob D."/>
            <person name="Rehmany A."/>
            <person name="Rougon-Cardoso A."/>
            <person name="Ryden P."/>
            <person name="Torto-Alalibo T."/>
            <person name="Studholme D."/>
            <person name="Wang Y."/>
            <person name="Win J."/>
            <person name="Wood J."/>
            <person name="Clifton S.W."/>
            <person name="Rogers J."/>
            <person name="Van den Ackerveken G."/>
            <person name="Jones J.D."/>
            <person name="McDowell J.M."/>
            <person name="Beynon J."/>
            <person name="Tyler B.M."/>
        </authorList>
    </citation>
    <scope>NUCLEOTIDE SEQUENCE [LARGE SCALE GENOMIC DNA]</scope>
    <source>
        <strain evidence="5">Emoy2</strain>
    </source>
</reference>
<keyword evidence="5" id="KW-1185">Reference proteome</keyword>
<name>M4C1J5_HYAAE</name>
<dbReference type="EnsemblProtists" id="HpaT812945">
    <property type="protein sequence ID" value="HpaP812945"/>
    <property type="gene ID" value="HpaG812945"/>
</dbReference>
<dbReference type="STRING" id="559515.M4C1J5"/>
<dbReference type="Pfam" id="PF00400">
    <property type="entry name" value="WD40"/>
    <property type="match status" value="3"/>
</dbReference>
<dbReference type="SUPFAM" id="SSF50978">
    <property type="entry name" value="WD40 repeat-like"/>
    <property type="match status" value="1"/>
</dbReference>
<reference evidence="4" key="2">
    <citation type="submission" date="2015-06" db="UniProtKB">
        <authorList>
            <consortium name="EnsemblProtists"/>
        </authorList>
    </citation>
    <scope>IDENTIFICATION</scope>
    <source>
        <strain evidence="4">Emoy2</strain>
    </source>
</reference>
<dbReference type="PANTHER" id="PTHR45296">
    <property type="entry name" value="TRANSDUCIN/WD40 REPEAT-LIKE SUPERFAMILY PROTEIN"/>
    <property type="match status" value="1"/>
</dbReference>
<dbReference type="HOGENOM" id="CLU_057939_1_0_1"/>
<dbReference type="Proteomes" id="UP000011713">
    <property type="component" value="Unassembled WGS sequence"/>
</dbReference>
<dbReference type="OMA" id="GDLMVWG"/>
<proteinExistence type="predicted"/>
<dbReference type="InParanoid" id="M4C1J5"/>
<dbReference type="InterPro" id="IPR036322">
    <property type="entry name" value="WD40_repeat_dom_sf"/>
</dbReference>
<evidence type="ECO:0000256" key="3">
    <source>
        <dbReference type="PROSITE-ProRule" id="PRU00221"/>
    </source>
</evidence>
<evidence type="ECO:0000256" key="2">
    <source>
        <dbReference type="ARBA" id="ARBA00022737"/>
    </source>
</evidence>
<evidence type="ECO:0000256" key="1">
    <source>
        <dbReference type="ARBA" id="ARBA00022574"/>
    </source>
</evidence>
<organism evidence="4 5">
    <name type="scientific">Hyaloperonospora arabidopsidis (strain Emoy2)</name>
    <name type="common">Downy mildew agent</name>
    <name type="synonym">Peronospora arabidopsidis</name>
    <dbReference type="NCBI Taxonomy" id="559515"/>
    <lineage>
        <taxon>Eukaryota</taxon>
        <taxon>Sar</taxon>
        <taxon>Stramenopiles</taxon>
        <taxon>Oomycota</taxon>
        <taxon>Peronosporomycetes</taxon>
        <taxon>Peronosporales</taxon>
        <taxon>Peronosporaceae</taxon>
        <taxon>Hyaloperonospora</taxon>
    </lineage>
</organism>
<dbReference type="VEuPathDB" id="FungiDB:HpaG812945"/>
<dbReference type="InterPro" id="IPR015943">
    <property type="entry name" value="WD40/YVTN_repeat-like_dom_sf"/>
</dbReference>
<protein>
    <submittedName>
        <fullName evidence="4">Uncharacterized protein</fullName>
    </submittedName>
</protein>
<keyword evidence="1 3" id="KW-0853">WD repeat</keyword>
<dbReference type="SMART" id="SM00320">
    <property type="entry name" value="WD40"/>
    <property type="match status" value="3"/>
</dbReference>
<dbReference type="PROSITE" id="PS00678">
    <property type="entry name" value="WD_REPEATS_1"/>
    <property type="match status" value="1"/>
</dbReference>
<dbReference type="PRINTS" id="PR00320">
    <property type="entry name" value="GPROTEINBRPT"/>
</dbReference>
<dbReference type="PROSITE" id="PS50082">
    <property type="entry name" value="WD_REPEATS_2"/>
    <property type="match status" value="2"/>
</dbReference>
<evidence type="ECO:0000313" key="4">
    <source>
        <dbReference type="EnsemblProtists" id="HpaP812945"/>
    </source>
</evidence>
<evidence type="ECO:0000313" key="5">
    <source>
        <dbReference type="Proteomes" id="UP000011713"/>
    </source>
</evidence>
<dbReference type="InterPro" id="IPR020472">
    <property type="entry name" value="WD40_PAC1"/>
</dbReference>
<dbReference type="eggNOG" id="ENOG502QQ86">
    <property type="taxonomic scope" value="Eukaryota"/>
</dbReference>
<dbReference type="AlphaFoldDB" id="M4C1J5"/>
<dbReference type="Gene3D" id="2.130.10.10">
    <property type="entry name" value="YVTN repeat-like/Quinoprotein amine dehydrogenase"/>
    <property type="match status" value="2"/>
</dbReference>
<sequence length="364" mass="39211">MAPPSQVLTLRGHRKSVNTLICEEATHPNVLASGSDDGTCRIWDIRTTRVTKCLNVKKALGTDKEDEIAVNSLAFGKSTAGAESAYIYVAAGRKVLTFDMRQSALIVDCVDREVFPESEDEINVLSRHPGKHGRYLSVPDDTGSIRVYDLESHCLFKTLRGQHTNICSAALFRPNGAWDLVSGGMDGLLLFWDFFRGRVKFRIDLNSLEGSGTCASANDEGEGCGTQQMFNPPLVHSIVCAPNGKSCAVGLGDASVAVVDFGSKQIVRRLKHHKAMVSQVHFPAFCSQNRLISAANDAKVCLWDYRAALSLDAPVGCGVSEASSTLVLKEFALGSSPNAVVTTSQHSFIVVADVSKEISAFSVV</sequence>
<accession>M4C1J5</accession>